<dbReference type="InterPro" id="IPR000719">
    <property type="entry name" value="Prot_kinase_dom"/>
</dbReference>
<dbReference type="GO" id="GO:0005524">
    <property type="term" value="F:ATP binding"/>
    <property type="evidence" value="ECO:0007669"/>
    <property type="project" value="InterPro"/>
</dbReference>
<gene>
    <name evidence="3" type="ORF">SERLA73DRAFT_80231</name>
</gene>
<dbReference type="OrthoDB" id="3260094at2759"/>
<dbReference type="PANTHER" id="PTHR38248">
    <property type="entry name" value="FUNK1 6"/>
    <property type="match status" value="1"/>
</dbReference>
<dbReference type="PANTHER" id="PTHR38248:SF2">
    <property type="entry name" value="FUNK1 11"/>
    <property type="match status" value="1"/>
</dbReference>
<dbReference type="Proteomes" id="UP000008063">
    <property type="component" value="Unassembled WGS sequence"/>
</dbReference>
<accession>F8QJ56</accession>
<evidence type="ECO:0000313" key="4">
    <source>
        <dbReference type="Proteomes" id="UP000008063"/>
    </source>
</evidence>
<name>F8QJ56_SERL3</name>
<organism evidence="4">
    <name type="scientific">Serpula lacrymans var. lacrymans (strain S7.3)</name>
    <name type="common">Dry rot fungus</name>
    <dbReference type="NCBI Taxonomy" id="936435"/>
    <lineage>
        <taxon>Eukaryota</taxon>
        <taxon>Fungi</taxon>
        <taxon>Dikarya</taxon>
        <taxon>Basidiomycota</taxon>
        <taxon>Agaricomycotina</taxon>
        <taxon>Agaricomycetes</taxon>
        <taxon>Agaricomycetidae</taxon>
        <taxon>Boletales</taxon>
        <taxon>Coniophorineae</taxon>
        <taxon>Serpulaceae</taxon>
        <taxon>Serpula</taxon>
    </lineage>
</organism>
<dbReference type="InterPro" id="IPR011009">
    <property type="entry name" value="Kinase-like_dom_sf"/>
</dbReference>
<dbReference type="GO" id="GO:0004672">
    <property type="term" value="F:protein kinase activity"/>
    <property type="evidence" value="ECO:0007669"/>
    <property type="project" value="InterPro"/>
</dbReference>
<evidence type="ECO:0000259" key="2">
    <source>
        <dbReference type="PROSITE" id="PS50011"/>
    </source>
</evidence>
<sequence>MVVEISASIDLSERQYHDSAGDKGDLNLSRTAVLRNLKKVLKLPFDRLKASVPHREVARVRAKLEEDGIIIRNGVVIDGVAAQQWKGFDIEPAKSKQCEEVVFRPLGDIINRILSETSNHLVRYHNNGYTTPNPDRKNTSRPDGYLKLIKTKTAKLPAEDKVHWFDIAVPAEFKKRLDPGDIRDNEQEIIWSLHTMMREDPCRRFAYGITIENTNLRLWLSNRAFLAVTEPIDFLSDFDNVISLFYSFGSVTDVGLGWDPTIERISIRDKIYYAFALHHKDQFMKFTTTRPITTYSADYKAGSGTYEARDDITGKKVALKDSWRESNRDAEGAILEQILLAIREQFGHEAAEAEKHFLKVLAYEDVLIGDICDSTFDPTEGGASCSFEWLTIDGSVALSSQRHLPSEGHVSCVPALSDDSPIPRRIHSRTVFEDVGVALKDMTSLANIICCLKDTLKALYYLHKVGWVHRDVSIGNALWITDGNQGTGKLADLEYARCIRSNKSHDVRTGTPHFMAVEVDAKSYLFITQGYSEKPLRPPPFRMNGLHDIESVWWILIWVLFYYTDQNHPTVDSVNQWNTLQAIFPGVLGRTSRHNFFIQFLWMDNCEMIAKTCEPVSKFLRQFAYHLQKGYRTAEESITIIKLDDALESIHRETAKNLLDVHNAYAHEDASDVQERRKREASGLARASR</sequence>
<dbReference type="InParanoid" id="F8QJ56"/>
<dbReference type="AlphaFoldDB" id="F8QJ56"/>
<reference evidence="4" key="1">
    <citation type="journal article" date="2011" name="Science">
        <title>The plant cell wall-decomposing machinery underlies the functional diversity of forest fungi.</title>
        <authorList>
            <person name="Eastwood D.C."/>
            <person name="Floudas D."/>
            <person name="Binder M."/>
            <person name="Majcherczyk A."/>
            <person name="Schneider P."/>
            <person name="Aerts A."/>
            <person name="Asiegbu F.O."/>
            <person name="Baker S.E."/>
            <person name="Barry K."/>
            <person name="Bendiksby M."/>
            <person name="Blumentritt M."/>
            <person name="Coutinho P.M."/>
            <person name="Cullen D."/>
            <person name="de Vries R.P."/>
            <person name="Gathman A."/>
            <person name="Goodell B."/>
            <person name="Henrissat B."/>
            <person name="Ihrmark K."/>
            <person name="Kauserud H."/>
            <person name="Kohler A."/>
            <person name="LaButti K."/>
            <person name="Lapidus A."/>
            <person name="Lavin J.L."/>
            <person name="Lee Y.-H."/>
            <person name="Lindquist E."/>
            <person name="Lilly W."/>
            <person name="Lucas S."/>
            <person name="Morin E."/>
            <person name="Murat C."/>
            <person name="Oguiza J.A."/>
            <person name="Park J."/>
            <person name="Pisabarro A.G."/>
            <person name="Riley R."/>
            <person name="Rosling A."/>
            <person name="Salamov A."/>
            <person name="Schmidt O."/>
            <person name="Schmutz J."/>
            <person name="Skrede I."/>
            <person name="Stenlid J."/>
            <person name="Wiebenga A."/>
            <person name="Xie X."/>
            <person name="Kuees U."/>
            <person name="Hibbett D.S."/>
            <person name="Hoffmeister D."/>
            <person name="Hoegberg N."/>
            <person name="Martin F."/>
            <person name="Grigoriev I.V."/>
            <person name="Watkinson S.C."/>
        </authorList>
    </citation>
    <scope>NUCLEOTIDE SEQUENCE [LARGE SCALE GENOMIC DNA]</scope>
    <source>
        <strain evidence="4">strain S7.3</strain>
    </source>
</reference>
<dbReference type="OMA" id="NCEMIAK"/>
<evidence type="ECO:0000313" key="3">
    <source>
        <dbReference type="EMBL" id="EGN91666.1"/>
    </source>
</evidence>
<dbReference type="InterPro" id="IPR040976">
    <property type="entry name" value="Pkinase_fungal"/>
</dbReference>
<proteinExistence type="predicted"/>
<feature type="region of interest" description="Disordered" evidence="1">
    <location>
        <begin position="670"/>
        <end position="689"/>
    </location>
</feature>
<dbReference type="Gene3D" id="1.10.510.10">
    <property type="entry name" value="Transferase(Phosphotransferase) domain 1"/>
    <property type="match status" value="1"/>
</dbReference>
<dbReference type="SUPFAM" id="SSF56112">
    <property type="entry name" value="Protein kinase-like (PK-like)"/>
    <property type="match status" value="1"/>
</dbReference>
<dbReference type="EMBL" id="GL945549">
    <property type="protein sequence ID" value="EGN91666.1"/>
    <property type="molecule type" value="Genomic_DNA"/>
</dbReference>
<dbReference type="Pfam" id="PF17667">
    <property type="entry name" value="Pkinase_fungal"/>
    <property type="match status" value="1"/>
</dbReference>
<evidence type="ECO:0000256" key="1">
    <source>
        <dbReference type="SAM" id="MobiDB-lite"/>
    </source>
</evidence>
<feature type="compositionally biased region" description="Basic and acidic residues" evidence="1">
    <location>
        <begin position="670"/>
        <end position="681"/>
    </location>
</feature>
<dbReference type="HOGENOM" id="CLU_011584_1_2_1"/>
<feature type="domain" description="Protein kinase" evidence="2">
    <location>
        <begin position="295"/>
        <end position="665"/>
    </location>
</feature>
<dbReference type="STRING" id="936435.F8QJ56"/>
<protein>
    <recommendedName>
        <fullName evidence="2">Protein kinase domain-containing protein</fullName>
    </recommendedName>
</protein>
<keyword evidence="4" id="KW-1185">Reference proteome</keyword>
<dbReference type="PROSITE" id="PS50011">
    <property type="entry name" value="PROTEIN_KINASE_DOM"/>
    <property type="match status" value="1"/>
</dbReference>